<feature type="region of interest" description="Disordered" evidence="4">
    <location>
        <begin position="572"/>
        <end position="600"/>
    </location>
</feature>
<dbReference type="GO" id="GO:0050660">
    <property type="term" value="F:flavin adenine dinucleotide binding"/>
    <property type="evidence" value="ECO:0007669"/>
    <property type="project" value="InterPro"/>
</dbReference>
<feature type="region of interest" description="Disordered" evidence="4">
    <location>
        <begin position="1"/>
        <end position="28"/>
    </location>
</feature>
<comment type="caution">
    <text evidence="5">The sequence shown here is derived from an EMBL/GenBank/DDBJ whole genome shotgun (WGS) entry which is preliminary data.</text>
</comment>
<keyword evidence="2" id="KW-0274">FAD</keyword>
<dbReference type="Proteomes" id="UP000693970">
    <property type="component" value="Unassembled WGS sequence"/>
</dbReference>
<proteinExistence type="predicted"/>
<dbReference type="OrthoDB" id="66881at2759"/>
<dbReference type="AlphaFoldDB" id="A0A9K3L7D6"/>
<keyword evidence="1" id="KW-0285">Flavoprotein</keyword>
<dbReference type="InterPro" id="IPR020946">
    <property type="entry name" value="Flavin_mOase-like"/>
</dbReference>
<evidence type="ECO:0000313" key="6">
    <source>
        <dbReference type="Proteomes" id="UP000693970"/>
    </source>
</evidence>
<dbReference type="Pfam" id="PF00743">
    <property type="entry name" value="FMO-like"/>
    <property type="match status" value="1"/>
</dbReference>
<reference evidence="5" key="2">
    <citation type="submission" date="2021-04" db="EMBL/GenBank/DDBJ databases">
        <authorList>
            <person name="Podell S."/>
        </authorList>
    </citation>
    <scope>NUCLEOTIDE SEQUENCE</scope>
    <source>
        <strain evidence="5">Hildebrandi</strain>
    </source>
</reference>
<evidence type="ECO:0000313" key="5">
    <source>
        <dbReference type="EMBL" id="KAG7356121.1"/>
    </source>
</evidence>
<organism evidence="5 6">
    <name type="scientific">Nitzschia inconspicua</name>
    <dbReference type="NCBI Taxonomy" id="303405"/>
    <lineage>
        <taxon>Eukaryota</taxon>
        <taxon>Sar</taxon>
        <taxon>Stramenopiles</taxon>
        <taxon>Ochrophyta</taxon>
        <taxon>Bacillariophyta</taxon>
        <taxon>Bacillariophyceae</taxon>
        <taxon>Bacillariophycidae</taxon>
        <taxon>Bacillariales</taxon>
        <taxon>Bacillariaceae</taxon>
        <taxon>Nitzschia</taxon>
    </lineage>
</organism>
<dbReference type="PANTHER" id="PTHR23023">
    <property type="entry name" value="DIMETHYLANILINE MONOOXYGENASE"/>
    <property type="match status" value="1"/>
</dbReference>
<evidence type="ECO:0000256" key="2">
    <source>
        <dbReference type="ARBA" id="ARBA00022827"/>
    </source>
</evidence>
<keyword evidence="5" id="KW-0503">Monooxygenase</keyword>
<evidence type="ECO:0000256" key="4">
    <source>
        <dbReference type="SAM" id="MobiDB-lite"/>
    </source>
</evidence>
<keyword evidence="6" id="KW-1185">Reference proteome</keyword>
<dbReference type="InterPro" id="IPR050346">
    <property type="entry name" value="FMO-like"/>
</dbReference>
<gene>
    <name evidence="5" type="ORF">IV203_000807</name>
</gene>
<reference evidence="5" key="1">
    <citation type="journal article" date="2021" name="Sci. Rep.">
        <title>Diploid genomic architecture of Nitzschia inconspicua, an elite biomass production diatom.</title>
        <authorList>
            <person name="Oliver A."/>
            <person name="Podell S."/>
            <person name="Pinowska A."/>
            <person name="Traller J.C."/>
            <person name="Smith S.R."/>
            <person name="McClure R."/>
            <person name="Beliaev A."/>
            <person name="Bohutskyi P."/>
            <person name="Hill E.A."/>
            <person name="Rabines A."/>
            <person name="Zheng H."/>
            <person name="Allen L.Z."/>
            <person name="Kuo A."/>
            <person name="Grigoriev I.V."/>
            <person name="Allen A.E."/>
            <person name="Hazlebeck D."/>
            <person name="Allen E.E."/>
        </authorList>
    </citation>
    <scope>NUCLEOTIDE SEQUENCE</scope>
    <source>
        <strain evidence="5">Hildebrandi</strain>
    </source>
</reference>
<accession>A0A9K3L7D6</accession>
<keyword evidence="3" id="KW-0560">Oxidoreductase</keyword>
<feature type="compositionally biased region" description="Polar residues" evidence="4">
    <location>
        <begin position="588"/>
        <end position="600"/>
    </location>
</feature>
<name>A0A9K3L7D6_9STRA</name>
<dbReference type="GO" id="GO:0004499">
    <property type="term" value="F:N,N-dimethylaniline monooxygenase activity"/>
    <property type="evidence" value="ECO:0007669"/>
    <property type="project" value="InterPro"/>
</dbReference>
<sequence>MNYVASSAPITKLSDSSSSSDSSVERSRRPFPTTFQTIIFLLFVAIHFLCTSSVRVNSLEIPSPSRHPSRTNPLKMTVTTNGAASSPLKIAVIGAGAAGLAAARVISRSGRPVSLTVLEKDFEVGGIWCYRQQTEDGHNPVTNKARPMYRGLRTNLPKEVMQYREFPWILENDDGCCNHPAPSFVTHSQVADYLRNYAIKFGLDKYIKYGASVKQLTLLRNDPDVSKVSTSSSGEQWPKIRLEWEINTPSPLGVTSMQQSAAEEHYSEVFDAVMVCNGHYSQPSSPHIAGLEENFKGKIMHSISYDDPKDFIGQSVLCIGGRASGSDLARELSFHAKEVFLSDTTCSEVTIVVDSDNDTQVTWVPKTVAVRKDGSVQFDNECPLHPIPDTIIFCSGYDYSFPFLNEKSNIELQVVPGERRVSPLYKQLWHAKFPNLALVGLPHSVVPFPLMEFQSEAVWAQWQKCTLPNVEERLREARADANSGGAANKGRVVDTHFLGDAQWDYCREMARFAGLYDSKKTAESTEAYIRMNRALYDYAGQARKSLLPGGPDTYRSLIFTRDQSQTKFDVVDPLASDVNSSDEDGTSSREPVNKTVSIAS</sequence>
<dbReference type="GO" id="GO:0050661">
    <property type="term" value="F:NADP binding"/>
    <property type="evidence" value="ECO:0007669"/>
    <property type="project" value="InterPro"/>
</dbReference>
<protein>
    <submittedName>
        <fullName evidence="5">Dimethylaniline monooxygenase</fullName>
    </submittedName>
</protein>
<dbReference type="EMBL" id="JAGRRH010000015">
    <property type="protein sequence ID" value="KAG7356121.1"/>
    <property type="molecule type" value="Genomic_DNA"/>
</dbReference>
<evidence type="ECO:0000256" key="1">
    <source>
        <dbReference type="ARBA" id="ARBA00022630"/>
    </source>
</evidence>
<evidence type="ECO:0000256" key="3">
    <source>
        <dbReference type="ARBA" id="ARBA00023002"/>
    </source>
</evidence>